<name>X1AVI7_9ZZZZ</name>
<reference evidence="1" key="1">
    <citation type="journal article" date="2014" name="Front. Microbiol.">
        <title>High frequency of phylogenetically diverse reductive dehalogenase-homologous genes in deep subseafloor sedimentary metagenomes.</title>
        <authorList>
            <person name="Kawai M."/>
            <person name="Futagami T."/>
            <person name="Toyoda A."/>
            <person name="Takaki Y."/>
            <person name="Nishi S."/>
            <person name="Hori S."/>
            <person name="Arai W."/>
            <person name="Tsubouchi T."/>
            <person name="Morono Y."/>
            <person name="Uchiyama I."/>
            <person name="Ito T."/>
            <person name="Fujiyama A."/>
            <person name="Inagaki F."/>
            <person name="Takami H."/>
        </authorList>
    </citation>
    <scope>NUCLEOTIDE SEQUENCE</scope>
    <source>
        <strain evidence="1">Expedition CK06-06</strain>
    </source>
</reference>
<protein>
    <submittedName>
        <fullName evidence="1">Uncharacterized protein</fullName>
    </submittedName>
</protein>
<dbReference type="EMBL" id="BART01011590">
    <property type="protein sequence ID" value="GAG87019.1"/>
    <property type="molecule type" value="Genomic_DNA"/>
</dbReference>
<accession>X1AVI7</accession>
<evidence type="ECO:0000313" key="1">
    <source>
        <dbReference type="EMBL" id="GAG87019.1"/>
    </source>
</evidence>
<gene>
    <name evidence="1" type="ORF">S01H4_24618</name>
</gene>
<organism evidence="1">
    <name type="scientific">marine sediment metagenome</name>
    <dbReference type="NCBI Taxonomy" id="412755"/>
    <lineage>
        <taxon>unclassified sequences</taxon>
        <taxon>metagenomes</taxon>
        <taxon>ecological metagenomes</taxon>
    </lineage>
</organism>
<comment type="caution">
    <text evidence="1">The sequence shown here is derived from an EMBL/GenBank/DDBJ whole genome shotgun (WGS) entry which is preliminary data.</text>
</comment>
<sequence length="51" mass="5919">MGMIETYYRILKHDPAGKLVKDTGLVQSHSYVVQFLELMDGIFTDRDINRC</sequence>
<proteinExistence type="predicted"/>
<dbReference type="AlphaFoldDB" id="X1AVI7"/>